<dbReference type="InterPro" id="IPR035965">
    <property type="entry name" value="PAS-like_dom_sf"/>
</dbReference>
<dbReference type="PROSITE" id="PS50113">
    <property type="entry name" value="PAC"/>
    <property type="match status" value="3"/>
</dbReference>
<reference evidence="6" key="1">
    <citation type="journal article" date="2019" name="Int. J. Syst. Evol. Microbiol.">
        <title>The Global Catalogue of Microorganisms (GCM) 10K type strain sequencing project: providing services to taxonomists for standard genome sequencing and annotation.</title>
        <authorList>
            <consortium name="The Broad Institute Genomics Platform"/>
            <consortium name="The Broad Institute Genome Sequencing Center for Infectious Disease"/>
            <person name="Wu L."/>
            <person name="Ma J."/>
        </authorList>
    </citation>
    <scope>NUCLEOTIDE SEQUENCE [LARGE SCALE GENOMIC DNA]</scope>
    <source>
        <strain evidence="6">JCM 16673</strain>
    </source>
</reference>
<dbReference type="SMART" id="SM00086">
    <property type="entry name" value="PAC"/>
    <property type="match status" value="3"/>
</dbReference>
<dbReference type="InterPro" id="IPR035919">
    <property type="entry name" value="EAL_sf"/>
</dbReference>
<organism evidence="5 6">
    <name type="scientific">Actimicrobium antarcticum</name>
    <dbReference type="NCBI Taxonomy" id="1051899"/>
    <lineage>
        <taxon>Bacteria</taxon>
        <taxon>Pseudomonadati</taxon>
        <taxon>Pseudomonadota</taxon>
        <taxon>Betaproteobacteria</taxon>
        <taxon>Burkholderiales</taxon>
        <taxon>Oxalobacteraceae</taxon>
        <taxon>Actimicrobium</taxon>
    </lineage>
</organism>
<dbReference type="InterPro" id="IPR052155">
    <property type="entry name" value="Biofilm_reg_signaling"/>
</dbReference>
<dbReference type="InterPro" id="IPR000700">
    <property type="entry name" value="PAS-assoc_C"/>
</dbReference>
<proteinExistence type="predicted"/>
<dbReference type="InterPro" id="IPR029787">
    <property type="entry name" value="Nucleotide_cyclase"/>
</dbReference>
<dbReference type="SUPFAM" id="SSF55785">
    <property type="entry name" value="PYP-like sensor domain (PAS domain)"/>
    <property type="match status" value="3"/>
</dbReference>
<dbReference type="CDD" id="cd00130">
    <property type="entry name" value="PAS"/>
    <property type="match status" value="2"/>
</dbReference>
<dbReference type="PROSITE" id="PS50887">
    <property type="entry name" value="GGDEF"/>
    <property type="match status" value="1"/>
</dbReference>
<dbReference type="NCBIfam" id="TIGR00254">
    <property type="entry name" value="GGDEF"/>
    <property type="match status" value="1"/>
</dbReference>
<accession>A0ABP7TIH7</accession>
<dbReference type="SMART" id="SM00267">
    <property type="entry name" value="GGDEF"/>
    <property type="match status" value="1"/>
</dbReference>
<feature type="domain" description="GGDEF" evidence="4">
    <location>
        <begin position="423"/>
        <end position="561"/>
    </location>
</feature>
<dbReference type="Gene3D" id="3.20.20.450">
    <property type="entry name" value="EAL domain"/>
    <property type="match status" value="1"/>
</dbReference>
<dbReference type="InterPro" id="IPR000160">
    <property type="entry name" value="GGDEF_dom"/>
</dbReference>
<dbReference type="InterPro" id="IPR001633">
    <property type="entry name" value="EAL_dom"/>
</dbReference>
<name>A0ABP7TIH7_9BURK</name>
<dbReference type="EMBL" id="BAAAZE010000010">
    <property type="protein sequence ID" value="GAA4026807.1"/>
    <property type="molecule type" value="Genomic_DNA"/>
</dbReference>
<feature type="domain" description="PAC" evidence="2">
    <location>
        <begin position="87"/>
        <end position="140"/>
    </location>
</feature>
<comment type="caution">
    <text evidence="5">The sequence shown here is derived from an EMBL/GenBank/DDBJ whole genome shotgun (WGS) entry which is preliminary data.</text>
</comment>
<dbReference type="Pfam" id="PF00989">
    <property type="entry name" value="PAS"/>
    <property type="match status" value="1"/>
</dbReference>
<dbReference type="NCBIfam" id="TIGR00229">
    <property type="entry name" value="sensory_box"/>
    <property type="match status" value="2"/>
</dbReference>
<feature type="domain" description="PAC" evidence="2">
    <location>
        <begin position="216"/>
        <end position="268"/>
    </location>
</feature>
<dbReference type="SMART" id="SM00091">
    <property type="entry name" value="PAS"/>
    <property type="match status" value="2"/>
</dbReference>
<dbReference type="Proteomes" id="UP001501353">
    <property type="component" value="Unassembled WGS sequence"/>
</dbReference>
<dbReference type="Pfam" id="PF08447">
    <property type="entry name" value="PAS_3"/>
    <property type="match status" value="2"/>
</dbReference>
<evidence type="ECO:0000259" key="3">
    <source>
        <dbReference type="PROSITE" id="PS50883"/>
    </source>
</evidence>
<evidence type="ECO:0000313" key="5">
    <source>
        <dbReference type="EMBL" id="GAA4026807.1"/>
    </source>
</evidence>
<gene>
    <name evidence="5" type="ORF">GCM10022212_26030</name>
</gene>
<dbReference type="PROSITE" id="PS50883">
    <property type="entry name" value="EAL"/>
    <property type="match status" value="1"/>
</dbReference>
<evidence type="ECO:0008006" key="7">
    <source>
        <dbReference type="Google" id="ProtNLM"/>
    </source>
</evidence>
<feature type="domain" description="PAC" evidence="2">
    <location>
        <begin position="340"/>
        <end position="391"/>
    </location>
</feature>
<keyword evidence="6" id="KW-1185">Reference proteome</keyword>
<dbReference type="InterPro" id="IPR013767">
    <property type="entry name" value="PAS_fold"/>
</dbReference>
<dbReference type="InterPro" id="IPR001610">
    <property type="entry name" value="PAC"/>
</dbReference>
<dbReference type="CDD" id="cd01949">
    <property type="entry name" value="GGDEF"/>
    <property type="match status" value="1"/>
</dbReference>
<evidence type="ECO:0000259" key="2">
    <source>
        <dbReference type="PROSITE" id="PS50113"/>
    </source>
</evidence>
<dbReference type="InterPro" id="IPR013655">
    <property type="entry name" value="PAS_fold_3"/>
</dbReference>
<dbReference type="SMART" id="SM00052">
    <property type="entry name" value="EAL"/>
    <property type="match status" value="1"/>
</dbReference>
<dbReference type="SUPFAM" id="SSF141868">
    <property type="entry name" value="EAL domain-like"/>
    <property type="match status" value="1"/>
</dbReference>
<sequence length="828" mass="92774">MKIRKHLLKESEERLRLALATTHQGLFDLNVPSGSVTVNREYATMLGYAYESFHETAESWRARLHPNDRELVSKVYRDYAAGLRPDYRVEFRLRTSDGSWIWIYSVGAIVAYDIEGKPLRILGTHLNITERKEAELRQQESDQRLSFALDSAGIGDWNMDLRTNIATRSLQHDRCFGYTEAVAEWGYDTFLAHVHELDRERVNSAYMAAMAGQGDHDVEFRTVWPDSSIHWLLSKGKFYFDDNGTAYRVAGILIDVSKRKSAEASMLAIETRYSMLFENSMDGVLQSTTDGVVVAANSAACAMFRLSESEICQKSRSGLVDMKDARLPLLLAERELHGHAKSELWMIRGDGSRFEAEISSSLYNDHSGSRYASLVIRDITDRKKAEADINQLAFFDPLTGLPNRRLLMDRLGQTLSSAQRTGQISVLIFIDLDHFKYINDARGHAVGDEVLKCIAHRLTPLLRQEDTLSRIGGDEFVVLMASPSHDLDRATHAALAVAEKIRLALSEPATIEGQKFNVSGSIGVTLLPKYGQTADDLLREADTAMYRAKNAGRNRIAFFELTMQKKIEERLAIEHDLALAIAAGQMEMVLQPQVDVYGNAVGGELLMRWTHPVRGPVSPAIFIPIAEESGIILQLGNWTLHQGCQALVRLAAAGRQMDLSINVSPHQFRQADFIEQVRAALAQAGADPTHLILEITEGLLIENIEDTIDRMLELARLGIRFSIDDFGTGYSSLSYLKRLPLFELKIDKSFIQDMPRDPDDTAIVQSILSMAKHLRLRVVAEGVETRQQADFLMAAGCDAMQGYLYARPMPIDKWMQTEMTLTGEGGAR</sequence>
<feature type="domain" description="EAL" evidence="3">
    <location>
        <begin position="570"/>
        <end position="822"/>
    </location>
</feature>
<dbReference type="Pfam" id="PF00563">
    <property type="entry name" value="EAL"/>
    <property type="match status" value="1"/>
</dbReference>
<dbReference type="PANTHER" id="PTHR44757">
    <property type="entry name" value="DIGUANYLATE CYCLASE DGCP"/>
    <property type="match status" value="1"/>
</dbReference>
<dbReference type="Gene3D" id="3.30.70.270">
    <property type="match status" value="1"/>
</dbReference>
<dbReference type="CDD" id="cd01948">
    <property type="entry name" value="EAL"/>
    <property type="match status" value="1"/>
</dbReference>
<dbReference type="Gene3D" id="2.10.70.100">
    <property type="match status" value="1"/>
</dbReference>
<dbReference type="SUPFAM" id="SSF55073">
    <property type="entry name" value="Nucleotide cyclase"/>
    <property type="match status" value="1"/>
</dbReference>
<evidence type="ECO:0000313" key="6">
    <source>
        <dbReference type="Proteomes" id="UP001501353"/>
    </source>
</evidence>
<dbReference type="RefSeq" id="WP_344763788.1">
    <property type="nucleotide sequence ID" value="NZ_BAAAZE010000010.1"/>
</dbReference>
<dbReference type="PANTHER" id="PTHR44757:SF2">
    <property type="entry name" value="BIOFILM ARCHITECTURE MAINTENANCE PROTEIN MBAA"/>
    <property type="match status" value="1"/>
</dbReference>
<dbReference type="Pfam" id="PF00990">
    <property type="entry name" value="GGDEF"/>
    <property type="match status" value="1"/>
</dbReference>
<dbReference type="InterPro" id="IPR043128">
    <property type="entry name" value="Rev_trsase/Diguanyl_cyclase"/>
</dbReference>
<dbReference type="InterPro" id="IPR000014">
    <property type="entry name" value="PAS"/>
</dbReference>
<feature type="domain" description="PAS" evidence="1">
    <location>
        <begin position="11"/>
        <end position="83"/>
    </location>
</feature>
<evidence type="ECO:0000259" key="1">
    <source>
        <dbReference type="PROSITE" id="PS50112"/>
    </source>
</evidence>
<dbReference type="Gene3D" id="3.30.450.20">
    <property type="entry name" value="PAS domain"/>
    <property type="match status" value="3"/>
</dbReference>
<dbReference type="PROSITE" id="PS50112">
    <property type="entry name" value="PAS"/>
    <property type="match status" value="1"/>
</dbReference>
<protein>
    <recommendedName>
        <fullName evidence="7">GGDEF domain-containing protein</fullName>
    </recommendedName>
</protein>
<evidence type="ECO:0000259" key="4">
    <source>
        <dbReference type="PROSITE" id="PS50887"/>
    </source>
</evidence>